<proteinExistence type="predicted"/>
<gene>
    <name evidence="3" type="ORF">CYLTODRAFT_490311</name>
</gene>
<evidence type="ECO:0000313" key="4">
    <source>
        <dbReference type="Proteomes" id="UP000054007"/>
    </source>
</evidence>
<dbReference type="Gene3D" id="1.20.5.170">
    <property type="match status" value="1"/>
</dbReference>
<reference evidence="3 4" key="1">
    <citation type="journal article" date="2015" name="Fungal Genet. Biol.">
        <title>Evolution of novel wood decay mechanisms in Agaricales revealed by the genome sequences of Fistulina hepatica and Cylindrobasidium torrendii.</title>
        <authorList>
            <person name="Floudas D."/>
            <person name="Held B.W."/>
            <person name="Riley R."/>
            <person name="Nagy L.G."/>
            <person name="Koehler G."/>
            <person name="Ransdell A.S."/>
            <person name="Younus H."/>
            <person name="Chow J."/>
            <person name="Chiniquy J."/>
            <person name="Lipzen A."/>
            <person name="Tritt A."/>
            <person name="Sun H."/>
            <person name="Haridas S."/>
            <person name="LaButti K."/>
            <person name="Ohm R.A."/>
            <person name="Kues U."/>
            <person name="Blanchette R.A."/>
            <person name="Grigoriev I.V."/>
            <person name="Minto R.E."/>
            <person name="Hibbett D.S."/>
        </authorList>
    </citation>
    <scope>NUCLEOTIDE SEQUENCE [LARGE SCALE GENOMIC DNA]</scope>
    <source>
        <strain evidence="3 4">FP15055 ss-10</strain>
    </source>
</reference>
<evidence type="ECO:0000313" key="3">
    <source>
        <dbReference type="EMBL" id="KIY67826.1"/>
    </source>
</evidence>
<evidence type="ECO:0000259" key="2">
    <source>
        <dbReference type="PROSITE" id="PS50217"/>
    </source>
</evidence>
<accession>A0A0D7BE04</accession>
<feature type="region of interest" description="Disordered" evidence="1">
    <location>
        <begin position="60"/>
        <end position="125"/>
    </location>
</feature>
<dbReference type="InterPro" id="IPR004827">
    <property type="entry name" value="bZIP"/>
</dbReference>
<evidence type="ECO:0000256" key="1">
    <source>
        <dbReference type="SAM" id="MobiDB-lite"/>
    </source>
</evidence>
<dbReference type="GO" id="GO:0003700">
    <property type="term" value="F:DNA-binding transcription factor activity"/>
    <property type="evidence" value="ECO:0007669"/>
    <property type="project" value="InterPro"/>
</dbReference>
<dbReference type="PROSITE" id="PS00036">
    <property type="entry name" value="BZIP_BASIC"/>
    <property type="match status" value="1"/>
</dbReference>
<feature type="compositionally biased region" description="Basic and acidic residues" evidence="1">
    <location>
        <begin position="99"/>
        <end position="111"/>
    </location>
</feature>
<feature type="compositionally biased region" description="Low complexity" evidence="1">
    <location>
        <begin position="60"/>
        <end position="98"/>
    </location>
</feature>
<name>A0A0D7BE04_9AGAR</name>
<organism evidence="3 4">
    <name type="scientific">Cylindrobasidium torrendii FP15055 ss-10</name>
    <dbReference type="NCBI Taxonomy" id="1314674"/>
    <lineage>
        <taxon>Eukaryota</taxon>
        <taxon>Fungi</taxon>
        <taxon>Dikarya</taxon>
        <taxon>Basidiomycota</taxon>
        <taxon>Agaricomycotina</taxon>
        <taxon>Agaricomycetes</taxon>
        <taxon>Agaricomycetidae</taxon>
        <taxon>Agaricales</taxon>
        <taxon>Marasmiineae</taxon>
        <taxon>Physalacriaceae</taxon>
        <taxon>Cylindrobasidium</taxon>
    </lineage>
</organism>
<dbReference type="EMBL" id="KN880516">
    <property type="protein sequence ID" value="KIY67826.1"/>
    <property type="molecule type" value="Genomic_DNA"/>
</dbReference>
<dbReference type="AlphaFoldDB" id="A0A0D7BE04"/>
<dbReference type="Pfam" id="PF07716">
    <property type="entry name" value="bZIP_2"/>
    <property type="match status" value="1"/>
</dbReference>
<dbReference type="SUPFAM" id="SSF57959">
    <property type="entry name" value="Leucine zipper domain"/>
    <property type="match status" value="1"/>
</dbReference>
<feature type="domain" description="BZIP" evidence="2">
    <location>
        <begin position="96"/>
        <end position="159"/>
    </location>
</feature>
<protein>
    <recommendedName>
        <fullName evidence="2">BZIP domain-containing protein</fullName>
    </recommendedName>
</protein>
<dbReference type="InterPro" id="IPR046347">
    <property type="entry name" value="bZIP_sf"/>
</dbReference>
<dbReference type="PROSITE" id="PS50217">
    <property type="entry name" value="BZIP"/>
    <property type="match status" value="1"/>
</dbReference>
<keyword evidence="4" id="KW-1185">Reference proteome</keyword>
<sequence>MPSNKSTSPYIGQVWGPPFDSNSTQDAYWANLAGPSRILGGATSFASSAEAVMHMPNLALSSPSASHAGASFGASGTQGQLSLSPSSSHSSTAALSTTEVERRKRNADAARRARRRQKVKEGDLERGIHERESELQVLRRETRDLEMHVNYLRGFVDCLEGRYIPTESRQWHWSSS</sequence>
<dbReference type="Proteomes" id="UP000054007">
    <property type="component" value="Unassembled WGS sequence"/>
</dbReference>